<evidence type="ECO:0000256" key="5">
    <source>
        <dbReference type="SAM" id="MobiDB-lite"/>
    </source>
</evidence>
<dbReference type="SUPFAM" id="SSF51735">
    <property type="entry name" value="NAD(P)-binding Rossmann-fold domains"/>
    <property type="match status" value="1"/>
</dbReference>
<dbReference type="PANTHER" id="PTHR43976:SF16">
    <property type="entry name" value="SHORT-CHAIN DEHYDROGENASE_REDUCTASE FAMILY PROTEIN"/>
    <property type="match status" value="1"/>
</dbReference>
<gene>
    <name evidence="6" type="ORF">NADFUDRAFT_52356</name>
</gene>
<feature type="region of interest" description="Disordered" evidence="5">
    <location>
        <begin position="1"/>
        <end position="40"/>
    </location>
</feature>
<keyword evidence="7" id="KW-1185">Reference proteome</keyword>
<evidence type="ECO:0000313" key="6">
    <source>
        <dbReference type="EMBL" id="ODQ64732.1"/>
    </source>
</evidence>
<keyword evidence="2" id="KW-0521">NADP</keyword>
<dbReference type="InterPro" id="IPR002347">
    <property type="entry name" value="SDR_fam"/>
</dbReference>
<dbReference type="PROSITE" id="PS00061">
    <property type="entry name" value="ADH_SHORT"/>
    <property type="match status" value="1"/>
</dbReference>
<proteinExistence type="inferred from homology"/>
<evidence type="ECO:0000313" key="7">
    <source>
        <dbReference type="Proteomes" id="UP000095009"/>
    </source>
</evidence>
<dbReference type="PANTHER" id="PTHR43976">
    <property type="entry name" value="SHORT CHAIN DEHYDROGENASE"/>
    <property type="match status" value="1"/>
</dbReference>
<dbReference type="AlphaFoldDB" id="A0A1E3PIG6"/>
<name>A0A1E3PIG6_9ASCO</name>
<protein>
    <submittedName>
        <fullName evidence="6">NAD(P)-binding protein</fullName>
    </submittedName>
</protein>
<dbReference type="GO" id="GO:0016491">
    <property type="term" value="F:oxidoreductase activity"/>
    <property type="evidence" value="ECO:0007669"/>
    <property type="project" value="UniProtKB-KW"/>
</dbReference>
<evidence type="ECO:0000256" key="3">
    <source>
        <dbReference type="ARBA" id="ARBA00023002"/>
    </source>
</evidence>
<sequence length="377" mass="41557">MITLTPDNSHHIRYDCSRLPPSTKPPTPDTNHTDSTAPSSRPSLNWIIFGATGHIGSHLTRTVLALGDKVAACAINALSPNIFIASEFADICLPFAVDVRSSTSVIEAVENVINSLGRIDIVVNCFGWGIAAACEDQDDEEVRGQLDTNLLGIFHTVRACLPHLRQNAKQQLKTQPRSQTSGKRSFFPTKIFNFSSVLGVQGIPGLGPYSASKNAVEGLTESLMYEIEDMGCKAVLVQMGHSSSETPECPNSPKPNSPEDNQNEDTWNNFKPEDDGLNNQGTNDKAMNFDSEEFRIKEPSNNYIDTPADVGSTILRNIFQPGFRGASINRACEIVWETAHCEVPPMRLILGTQALETMRDKLRSSVEEIEDWKYLYK</sequence>
<dbReference type="EMBL" id="KV454411">
    <property type="protein sequence ID" value="ODQ64732.1"/>
    <property type="molecule type" value="Genomic_DNA"/>
</dbReference>
<dbReference type="InterPro" id="IPR036291">
    <property type="entry name" value="NAD(P)-bd_dom_sf"/>
</dbReference>
<evidence type="ECO:0000256" key="4">
    <source>
        <dbReference type="RuleBase" id="RU000363"/>
    </source>
</evidence>
<organism evidence="6 7">
    <name type="scientific">Nadsonia fulvescens var. elongata DSM 6958</name>
    <dbReference type="NCBI Taxonomy" id="857566"/>
    <lineage>
        <taxon>Eukaryota</taxon>
        <taxon>Fungi</taxon>
        <taxon>Dikarya</taxon>
        <taxon>Ascomycota</taxon>
        <taxon>Saccharomycotina</taxon>
        <taxon>Dipodascomycetes</taxon>
        <taxon>Dipodascales</taxon>
        <taxon>Dipodascales incertae sedis</taxon>
        <taxon>Nadsonia</taxon>
    </lineage>
</organism>
<accession>A0A1E3PIG6</accession>
<dbReference type="Gene3D" id="3.40.50.720">
    <property type="entry name" value="NAD(P)-binding Rossmann-like Domain"/>
    <property type="match status" value="1"/>
</dbReference>
<keyword evidence="3" id="KW-0560">Oxidoreductase</keyword>
<dbReference type="PRINTS" id="PR00080">
    <property type="entry name" value="SDRFAMILY"/>
</dbReference>
<dbReference type="InterPro" id="IPR020904">
    <property type="entry name" value="Sc_DH/Rdtase_CS"/>
</dbReference>
<reference evidence="6 7" key="1">
    <citation type="journal article" date="2016" name="Proc. Natl. Acad. Sci. U.S.A.">
        <title>Comparative genomics of biotechnologically important yeasts.</title>
        <authorList>
            <person name="Riley R."/>
            <person name="Haridas S."/>
            <person name="Wolfe K.H."/>
            <person name="Lopes M.R."/>
            <person name="Hittinger C.T."/>
            <person name="Goeker M."/>
            <person name="Salamov A.A."/>
            <person name="Wisecaver J.H."/>
            <person name="Long T.M."/>
            <person name="Calvey C.H."/>
            <person name="Aerts A.L."/>
            <person name="Barry K.W."/>
            <person name="Choi C."/>
            <person name="Clum A."/>
            <person name="Coughlan A.Y."/>
            <person name="Deshpande S."/>
            <person name="Douglass A.P."/>
            <person name="Hanson S.J."/>
            <person name="Klenk H.-P."/>
            <person name="LaButti K.M."/>
            <person name="Lapidus A."/>
            <person name="Lindquist E.A."/>
            <person name="Lipzen A.M."/>
            <person name="Meier-Kolthoff J.P."/>
            <person name="Ohm R.A."/>
            <person name="Otillar R.P."/>
            <person name="Pangilinan J.L."/>
            <person name="Peng Y."/>
            <person name="Rokas A."/>
            <person name="Rosa C.A."/>
            <person name="Scheuner C."/>
            <person name="Sibirny A.A."/>
            <person name="Slot J.C."/>
            <person name="Stielow J.B."/>
            <person name="Sun H."/>
            <person name="Kurtzman C.P."/>
            <person name="Blackwell M."/>
            <person name="Grigoriev I.V."/>
            <person name="Jeffries T.W."/>
        </authorList>
    </citation>
    <scope>NUCLEOTIDE SEQUENCE [LARGE SCALE GENOMIC DNA]</scope>
    <source>
        <strain evidence="6 7">DSM 6958</strain>
    </source>
</reference>
<evidence type="ECO:0000256" key="1">
    <source>
        <dbReference type="ARBA" id="ARBA00006484"/>
    </source>
</evidence>
<feature type="compositionally biased region" description="Polar residues" evidence="5">
    <location>
        <begin position="258"/>
        <end position="269"/>
    </location>
</feature>
<dbReference type="Proteomes" id="UP000095009">
    <property type="component" value="Unassembled WGS sequence"/>
</dbReference>
<dbReference type="STRING" id="857566.A0A1E3PIG6"/>
<dbReference type="InterPro" id="IPR051911">
    <property type="entry name" value="SDR_oxidoreductase"/>
</dbReference>
<comment type="similarity">
    <text evidence="1 4">Belongs to the short-chain dehydrogenases/reductases (SDR) family.</text>
</comment>
<dbReference type="Pfam" id="PF00106">
    <property type="entry name" value="adh_short"/>
    <property type="match status" value="1"/>
</dbReference>
<feature type="compositionally biased region" description="Polar residues" evidence="5">
    <location>
        <begin position="29"/>
        <end position="40"/>
    </location>
</feature>
<dbReference type="PRINTS" id="PR00081">
    <property type="entry name" value="GDHRDH"/>
</dbReference>
<feature type="region of interest" description="Disordered" evidence="5">
    <location>
        <begin position="242"/>
        <end position="285"/>
    </location>
</feature>
<dbReference type="OrthoDB" id="47007at2759"/>
<evidence type="ECO:0000256" key="2">
    <source>
        <dbReference type="ARBA" id="ARBA00022857"/>
    </source>
</evidence>